<dbReference type="AlphaFoldDB" id="A0A8S3TYG9"/>
<reference evidence="1" key="1">
    <citation type="submission" date="2021-03" db="EMBL/GenBank/DDBJ databases">
        <authorList>
            <person name="Bekaert M."/>
        </authorList>
    </citation>
    <scope>NUCLEOTIDE SEQUENCE</scope>
</reference>
<keyword evidence="2" id="KW-1185">Reference proteome</keyword>
<proteinExistence type="predicted"/>
<dbReference type="Proteomes" id="UP000683360">
    <property type="component" value="Unassembled WGS sequence"/>
</dbReference>
<evidence type="ECO:0000313" key="1">
    <source>
        <dbReference type="EMBL" id="CAG2238650.1"/>
    </source>
</evidence>
<sequence>MTEYYCETCANTHEFKDEWSDLQSKTLCLSQSSNETPEAISQAATTSDNKTMSIKVSCRFKDGMRAVSNVYDVSTRPITNSSLTGFTKEEINYAKMGMILLNILIDVLYDLLKQDKTFLRPRSDCDITYLYKEHRRIDKHKPSIGWGGTWLDIQSTNITIGDDIERIRNTRNELQHCKTFMLDDKRFNDLYDIIVDLLDRFDHHNKPSRLYTDQLNEIVAKTISAEELKAVENKISEMTIEVEIQHLVNVTPQ</sequence>
<comment type="caution">
    <text evidence="1">The sequence shown here is derived from an EMBL/GenBank/DDBJ whole genome shotgun (WGS) entry which is preliminary data.</text>
</comment>
<protein>
    <recommendedName>
        <fullName evidence="3">DZIP3-like HEPN domain-containing protein</fullName>
    </recommendedName>
</protein>
<dbReference type="EMBL" id="CAJPWZ010002466">
    <property type="protein sequence ID" value="CAG2238650.1"/>
    <property type="molecule type" value="Genomic_DNA"/>
</dbReference>
<name>A0A8S3TYG9_MYTED</name>
<evidence type="ECO:0000313" key="2">
    <source>
        <dbReference type="Proteomes" id="UP000683360"/>
    </source>
</evidence>
<organism evidence="1 2">
    <name type="scientific">Mytilus edulis</name>
    <name type="common">Blue mussel</name>
    <dbReference type="NCBI Taxonomy" id="6550"/>
    <lineage>
        <taxon>Eukaryota</taxon>
        <taxon>Metazoa</taxon>
        <taxon>Spiralia</taxon>
        <taxon>Lophotrochozoa</taxon>
        <taxon>Mollusca</taxon>
        <taxon>Bivalvia</taxon>
        <taxon>Autobranchia</taxon>
        <taxon>Pteriomorphia</taxon>
        <taxon>Mytilida</taxon>
        <taxon>Mytiloidea</taxon>
        <taxon>Mytilidae</taxon>
        <taxon>Mytilinae</taxon>
        <taxon>Mytilus</taxon>
    </lineage>
</organism>
<gene>
    <name evidence="1" type="ORF">MEDL_51048</name>
</gene>
<evidence type="ECO:0008006" key="3">
    <source>
        <dbReference type="Google" id="ProtNLM"/>
    </source>
</evidence>
<accession>A0A8S3TYG9</accession>